<keyword evidence="2" id="KW-1185">Reference proteome</keyword>
<organism evidence="1 2">
    <name type="scientific">Phytophthora megakarya</name>
    <dbReference type="NCBI Taxonomy" id="4795"/>
    <lineage>
        <taxon>Eukaryota</taxon>
        <taxon>Sar</taxon>
        <taxon>Stramenopiles</taxon>
        <taxon>Oomycota</taxon>
        <taxon>Peronosporomycetes</taxon>
        <taxon>Peronosporales</taxon>
        <taxon>Peronosporaceae</taxon>
        <taxon>Phytophthora</taxon>
    </lineage>
</organism>
<comment type="caution">
    <text evidence="1">The sequence shown here is derived from an EMBL/GenBank/DDBJ whole genome shotgun (WGS) entry which is preliminary data.</text>
</comment>
<evidence type="ECO:0000313" key="2">
    <source>
        <dbReference type="Proteomes" id="UP000198211"/>
    </source>
</evidence>
<dbReference type="GO" id="GO:0016301">
    <property type="term" value="F:kinase activity"/>
    <property type="evidence" value="ECO:0007669"/>
    <property type="project" value="UniProtKB-KW"/>
</dbReference>
<feature type="non-terminal residue" evidence="1">
    <location>
        <position position="1"/>
    </location>
</feature>
<dbReference type="EMBL" id="NBNE01017695">
    <property type="protein sequence ID" value="OWY92614.1"/>
    <property type="molecule type" value="Genomic_DNA"/>
</dbReference>
<sequence>PYAHARIDPVTGKKVPDAVILQKVSSGTLQAAFSTGCLASVVKLAKECVAVDPPSRPSAAMVAFRLQTIMKESFGEGHTSIV</sequence>
<evidence type="ECO:0000313" key="1">
    <source>
        <dbReference type="EMBL" id="OWY92614.1"/>
    </source>
</evidence>
<accession>A0A225UHP8</accession>
<name>A0A225UHP8_9STRA</name>
<dbReference type="AlphaFoldDB" id="A0A225UHP8"/>
<dbReference type="Proteomes" id="UP000198211">
    <property type="component" value="Unassembled WGS sequence"/>
</dbReference>
<dbReference type="STRING" id="4795.A0A225UHP8"/>
<proteinExistence type="predicted"/>
<dbReference type="Gene3D" id="1.10.510.10">
    <property type="entry name" value="Transferase(Phosphotransferase) domain 1"/>
    <property type="match status" value="1"/>
</dbReference>
<reference evidence="2" key="1">
    <citation type="submission" date="2017-03" db="EMBL/GenBank/DDBJ databases">
        <title>Phytopthora megakarya and P. palmivora, two closely related causual agents of cacao black pod achieved similar genome size and gene model numbers by different mechanisms.</title>
        <authorList>
            <person name="Ali S."/>
            <person name="Shao J."/>
            <person name="Larry D.J."/>
            <person name="Kronmiller B."/>
            <person name="Shen D."/>
            <person name="Strem M.D."/>
            <person name="Melnick R.L."/>
            <person name="Guiltinan M.J."/>
            <person name="Tyler B.M."/>
            <person name="Meinhardt L.W."/>
            <person name="Bailey B.A."/>
        </authorList>
    </citation>
    <scope>NUCLEOTIDE SEQUENCE [LARGE SCALE GENOMIC DNA]</scope>
    <source>
        <strain evidence="2">zdho120</strain>
    </source>
</reference>
<keyword evidence="1" id="KW-0808">Transferase</keyword>
<dbReference type="OrthoDB" id="4062651at2759"/>
<keyword evidence="1" id="KW-0418">Kinase</keyword>
<protein>
    <submittedName>
        <fullName evidence="1">TKL/DRK protein kinase</fullName>
    </submittedName>
</protein>
<gene>
    <name evidence="1" type="ORF">PHMEG_00038313</name>
</gene>